<organism evidence="2 3">
    <name type="scientific">Bartonella tamiae Th239</name>
    <dbReference type="NCBI Taxonomy" id="1094558"/>
    <lineage>
        <taxon>Bacteria</taxon>
        <taxon>Pseudomonadati</taxon>
        <taxon>Pseudomonadota</taxon>
        <taxon>Alphaproteobacteria</taxon>
        <taxon>Hyphomicrobiales</taxon>
        <taxon>Bartonellaceae</taxon>
        <taxon>Bartonella</taxon>
    </lineage>
</organism>
<dbReference type="STRING" id="1094558.ME5_01020"/>
<dbReference type="PATRIC" id="fig|1094558.3.peg.1113"/>
<comment type="caution">
    <text evidence="2">The sequence shown here is derived from an EMBL/GenBank/DDBJ whole genome shotgun (WGS) entry which is preliminary data.</text>
</comment>
<dbReference type="EMBL" id="AIMB01000007">
    <property type="protein sequence ID" value="EJF90619.1"/>
    <property type="molecule type" value="Genomic_DNA"/>
</dbReference>
<evidence type="ECO:0000256" key="1">
    <source>
        <dbReference type="SAM" id="Phobius"/>
    </source>
</evidence>
<keyword evidence="1" id="KW-0472">Membrane</keyword>
<proteinExistence type="predicted"/>
<dbReference type="Proteomes" id="UP000008952">
    <property type="component" value="Unassembled WGS sequence"/>
</dbReference>
<name>J0R4M7_9HYPH</name>
<dbReference type="HOGENOM" id="CLU_1248610_0_0_5"/>
<evidence type="ECO:0008006" key="4">
    <source>
        <dbReference type="Google" id="ProtNLM"/>
    </source>
</evidence>
<dbReference type="AlphaFoldDB" id="J0R4M7"/>
<keyword evidence="1" id="KW-0812">Transmembrane</keyword>
<dbReference type="OrthoDB" id="7926152at2"/>
<keyword evidence="3" id="KW-1185">Reference proteome</keyword>
<accession>J0R4M7</accession>
<keyword evidence="1" id="KW-1133">Transmembrane helix</keyword>
<feature type="transmembrane region" description="Helical" evidence="1">
    <location>
        <begin position="6"/>
        <end position="26"/>
    </location>
</feature>
<reference evidence="2 3" key="1">
    <citation type="submission" date="2012-03" db="EMBL/GenBank/DDBJ databases">
        <title>The Genome Sequence of Bartonella tamiae Th239.</title>
        <authorList>
            <consortium name="The Broad Institute Genome Sequencing Platform"/>
            <consortium name="The Broad Institute Genome Sequencing Center for Infectious Disease"/>
            <person name="Feldgarden M."/>
            <person name="Kirby J."/>
            <person name="Kosoy M."/>
            <person name="Birtles R."/>
            <person name="Probert W.S."/>
            <person name="Chiaraviglio L."/>
            <person name="Young S.K."/>
            <person name="Zeng Q."/>
            <person name="Gargeya S."/>
            <person name="Fitzgerald M."/>
            <person name="Haas B."/>
            <person name="Abouelleil A."/>
            <person name="Alvarado L."/>
            <person name="Arachchi H.M."/>
            <person name="Berlin A."/>
            <person name="Chapman S.B."/>
            <person name="Gearin G."/>
            <person name="Goldberg J."/>
            <person name="Griggs A."/>
            <person name="Gujja S."/>
            <person name="Hansen M."/>
            <person name="Heiman D."/>
            <person name="Howarth C."/>
            <person name="Larimer J."/>
            <person name="Lui A."/>
            <person name="MacDonald P.J.P."/>
            <person name="McCowen C."/>
            <person name="Montmayeur A."/>
            <person name="Murphy C."/>
            <person name="Neiman D."/>
            <person name="Pearson M."/>
            <person name="Priest M."/>
            <person name="Roberts A."/>
            <person name="Saif S."/>
            <person name="Shea T."/>
            <person name="Sisk P."/>
            <person name="Stolte C."/>
            <person name="Sykes S."/>
            <person name="Wortman J."/>
            <person name="Nusbaum C."/>
            <person name="Birren B."/>
        </authorList>
    </citation>
    <scope>NUCLEOTIDE SEQUENCE [LARGE SCALE GENOMIC DNA]</scope>
    <source>
        <strain evidence="2 3">Th239</strain>
    </source>
</reference>
<evidence type="ECO:0000313" key="2">
    <source>
        <dbReference type="EMBL" id="EJF90619.1"/>
    </source>
</evidence>
<gene>
    <name evidence="2" type="ORF">ME5_01020</name>
</gene>
<dbReference type="RefSeq" id="WP_008039079.1">
    <property type="nucleotide sequence ID" value="NZ_JH725147.1"/>
</dbReference>
<sequence>MFIRKIFWPVVTFIFFLVVMIVWFGGGLAQRQRTAQLTELMTQYEWFSYDLKGSSVILRGLAPDRETQEKLIHIVRAMESIDTITSQIILPKNSENKGLILTLSKDSLTLSGPLPINIDRFDFIHQIEQLKPGFIIYDEMDSSTISDDDRFEPELRIMTTLLPKMTLGVLEVSDEHVATDEATQKMIKTMNLSHLSLILDDKCIWLLNENEQWYKSCHQPD</sequence>
<evidence type="ECO:0000313" key="3">
    <source>
        <dbReference type="Proteomes" id="UP000008952"/>
    </source>
</evidence>
<protein>
    <recommendedName>
        <fullName evidence="4">BON domain-containing protein</fullName>
    </recommendedName>
</protein>